<keyword evidence="4 5" id="KW-0067">ATP-binding</keyword>
<dbReference type="InterPro" id="IPR014277">
    <property type="entry name" value="Orc1/Cdc6_arc"/>
</dbReference>
<feature type="binding site" evidence="5">
    <location>
        <position position="237"/>
    </location>
    <ligand>
        <name>ATP</name>
        <dbReference type="ChEBI" id="CHEBI:30616"/>
    </ligand>
</feature>
<evidence type="ECO:0000256" key="5">
    <source>
        <dbReference type="HAMAP-Rule" id="MF_01407"/>
    </source>
</evidence>
<dbReference type="NCBIfam" id="TIGR02928">
    <property type="entry name" value="orc1/cdc6 family replication initiation protein"/>
    <property type="match status" value="1"/>
</dbReference>
<comment type="caution">
    <text evidence="5">Lacks conserved residue(s) required for the propagation of feature annotation.</text>
</comment>
<dbReference type="Gene3D" id="3.40.50.300">
    <property type="entry name" value="P-loop containing nucleotide triphosphate hydrolases"/>
    <property type="match status" value="1"/>
</dbReference>
<sequence length="440" mass="49381">MCGDIDDMGVVRDMHDVRFIELHTNRRHMSDGSDLDDVWATGEIFDDEEVLHEHWTPESVPERASERDEIIRGLRRAFRGEAPKNMFLQGKTGQGKTATAQHVLEMFEQRADQQNLDVDTVYVSCANHKSSYKVACDIVEQYMGENPHGHGQHKVFEMMFDVFESLAEIVVVVLDEVDSIGDKHDILYSIPRARKQGDVKNTKLGIIGITNDSTFLSNLDPKVKSSLYDSVIQFDAYDSEELQQILSRRADRAFVDGAVDDSAISLCAAFAAQDKGSARQAIDYLYEAGEVALDHSDDLIVDDHVREAEERVEKRYITQSINGLTIQDQATLTAMVSVAVDGDEPARTRRVYSEYSNLCSEIGVNKLAFDRMRDHLLELDMIGIIDGKKRTGDGQGGEKYYWEMSTDTGTTIEVLESISRLDDVIDIVVSSAQNSSITNY</sequence>
<dbReference type="GO" id="GO:0006260">
    <property type="term" value="P:DNA replication"/>
    <property type="evidence" value="ECO:0007669"/>
    <property type="project" value="UniProtKB-UniRule"/>
</dbReference>
<dbReference type="PANTHER" id="PTHR10763">
    <property type="entry name" value="CELL DIVISION CONTROL PROTEIN 6-RELATED"/>
    <property type="match status" value="1"/>
</dbReference>
<keyword evidence="2 5" id="KW-0235">DNA replication</keyword>
<dbReference type="Pfam" id="PF13401">
    <property type="entry name" value="AAA_22"/>
    <property type="match status" value="1"/>
</dbReference>
<dbReference type="GO" id="GO:0051301">
    <property type="term" value="P:cell division"/>
    <property type="evidence" value="ECO:0007669"/>
    <property type="project" value="UniProtKB-KW"/>
</dbReference>
<evidence type="ECO:0000256" key="4">
    <source>
        <dbReference type="ARBA" id="ARBA00022840"/>
    </source>
</evidence>
<dbReference type="SMART" id="SM01074">
    <property type="entry name" value="Cdc6_C"/>
    <property type="match status" value="1"/>
</dbReference>
<dbReference type="Gene3D" id="1.10.8.60">
    <property type="match status" value="1"/>
</dbReference>
<comment type="function">
    <text evidence="5">Involved in regulation of DNA replication.</text>
</comment>
<dbReference type="Pfam" id="PF22703">
    <property type="entry name" value="Cdc6_lid"/>
    <property type="match status" value="1"/>
</dbReference>
<dbReference type="AlphaFoldDB" id="A0A830F7E5"/>
<keyword evidence="8" id="KW-0131">Cell cycle</keyword>
<dbReference type="InterPro" id="IPR050311">
    <property type="entry name" value="ORC1/CDC6"/>
</dbReference>
<evidence type="ECO:0000256" key="2">
    <source>
        <dbReference type="ARBA" id="ARBA00022705"/>
    </source>
</evidence>
<organism evidence="8 9">
    <name type="scientific">Haloarcula sebkhae</name>
    <dbReference type="NCBI Taxonomy" id="932660"/>
    <lineage>
        <taxon>Archaea</taxon>
        <taxon>Methanobacteriati</taxon>
        <taxon>Methanobacteriota</taxon>
        <taxon>Stenosarchaea group</taxon>
        <taxon>Halobacteria</taxon>
        <taxon>Halobacteriales</taxon>
        <taxon>Haloarculaceae</taxon>
        <taxon>Haloarcula</taxon>
    </lineage>
</organism>
<feature type="domain" description="AAA+ ATPase" evidence="6">
    <location>
        <begin position="82"/>
        <end position="238"/>
    </location>
</feature>
<dbReference type="PANTHER" id="PTHR10763:SF22">
    <property type="entry name" value="ORC1-TYPE DNA REPLICATION PROTEIN"/>
    <property type="match status" value="1"/>
</dbReference>
<evidence type="ECO:0000259" key="7">
    <source>
        <dbReference type="SMART" id="SM01074"/>
    </source>
</evidence>
<feature type="domain" description="Cdc6 C-terminal" evidence="7">
    <location>
        <begin position="332"/>
        <end position="415"/>
    </location>
</feature>
<dbReference type="InterPro" id="IPR036388">
    <property type="entry name" value="WH-like_DNA-bd_sf"/>
</dbReference>
<gene>
    <name evidence="8" type="ORF">GCM10009067_39250</name>
</gene>
<dbReference type="GO" id="GO:0016887">
    <property type="term" value="F:ATP hydrolysis activity"/>
    <property type="evidence" value="ECO:0007669"/>
    <property type="project" value="InterPro"/>
</dbReference>
<dbReference type="InterPro" id="IPR036390">
    <property type="entry name" value="WH_DNA-bd_sf"/>
</dbReference>
<feature type="binding site" evidence="5">
    <location>
        <position position="249"/>
    </location>
    <ligand>
        <name>ATP</name>
        <dbReference type="ChEBI" id="CHEBI:30616"/>
    </ligand>
</feature>
<dbReference type="Gene3D" id="1.10.10.10">
    <property type="entry name" value="Winged helix-like DNA-binding domain superfamily/Winged helix DNA-binding domain"/>
    <property type="match status" value="1"/>
</dbReference>
<comment type="similarity">
    <text evidence="1 5">Belongs to the CDC6/cdc18 family.</text>
</comment>
<dbReference type="InterPro" id="IPR003593">
    <property type="entry name" value="AAA+_ATPase"/>
</dbReference>
<dbReference type="InterPro" id="IPR027417">
    <property type="entry name" value="P-loop_NTPase"/>
</dbReference>
<evidence type="ECO:0000259" key="6">
    <source>
        <dbReference type="SMART" id="SM00382"/>
    </source>
</evidence>
<dbReference type="Pfam" id="PF09079">
    <property type="entry name" value="WHD_Cdc6"/>
    <property type="match status" value="1"/>
</dbReference>
<name>A0A830F7E5_9EURY</name>
<dbReference type="SUPFAM" id="SSF52540">
    <property type="entry name" value="P-loop containing nucleoside triphosphate hydrolases"/>
    <property type="match status" value="1"/>
</dbReference>
<evidence type="ECO:0000256" key="1">
    <source>
        <dbReference type="ARBA" id="ARBA00006184"/>
    </source>
</evidence>
<reference evidence="8" key="1">
    <citation type="journal article" date="2014" name="Int. J. Syst. Evol. Microbiol.">
        <title>Complete genome sequence of Corynebacterium casei LMG S-19264T (=DSM 44701T), isolated from a smear-ripened cheese.</title>
        <authorList>
            <consortium name="US DOE Joint Genome Institute (JGI-PGF)"/>
            <person name="Walter F."/>
            <person name="Albersmeier A."/>
            <person name="Kalinowski J."/>
            <person name="Ruckert C."/>
        </authorList>
    </citation>
    <scope>NUCLEOTIDE SEQUENCE</scope>
    <source>
        <strain evidence="8">JCM 19018</strain>
    </source>
</reference>
<accession>A0A830F7E5</accession>
<protein>
    <recommendedName>
        <fullName evidence="5">ORC1-type DNA replication protein</fullName>
    </recommendedName>
</protein>
<comment type="caution">
    <text evidence="8">The sequence shown here is derived from an EMBL/GenBank/DDBJ whole genome shotgun (WGS) entry which is preliminary data.</text>
</comment>
<reference evidence="8" key="2">
    <citation type="submission" date="2020-09" db="EMBL/GenBank/DDBJ databases">
        <authorList>
            <person name="Sun Q."/>
            <person name="Ohkuma M."/>
        </authorList>
    </citation>
    <scope>NUCLEOTIDE SEQUENCE</scope>
    <source>
        <strain evidence="8">JCM 19018</strain>
    </source>
</reference>
<evidence type="ECO:0000313" key="8">
    <source>
        <dbReference type="EMBL" id="GGK83204.1"/>
    </source>
</evidence>
<evidence type="ECO:0000313" key="9">
    <source>
        <dbReference type="Proteomes" id="UP000614221"/>
    </source>
</evidence>
<dbReference type="SMART" id="SM00382">
    <property type="entry name" value="AAA"/>
    <property type="match status" value="1"/>
</dbReference>
<dbReference type="Proteomes" id="UP000614221">
    <property type="component" value="Unassembled WGS sequence"/>
</dbReference>
<dbReference type="SUPFAM" id="SSF46785">
    <property type="entry name" value="Winged helix' DNA-binding domain"/>
    <property type="match status" value="1"/>
</dbReference>
<dbReference type="GO" id="GO:0005524">
    <property type="term" value="F:ATP binding"/>
    <property type="evidence" value="ECO:0007669"/>
    <property type="project" value="UniProtKB-UniRule"/>
</dbReference>
<keyword evidence="8" id="KW-0132">Cell division</keyword>
<dbReference type="CDD" id="cd08768">
    <property type="entry name" value="Cdc6_C"/>
    <property type="match status" value="1"/>
</dbReference>
<dbReference type="FunFam" id="1.10.8.60:FF:000073">
    <property type="entry name" value="ORC1-type DNA replication protein"/>
    <property type="match status" value="1"/>
</dbReference>
<dbReference type="CDD" id="cd00009">
    <property type="entry name" value="AAA"/>
    <property type="match status" value="1"/>
</dbReference>
<dbReference type="InterPro" id="IPR055237">
    <property type="entry name" value="Cdc6_lid"/>
</dbReference>
<dbReference type="HAMAP" id="MF_01407">
    <property type="entry name" value="ORC1_type_DNA_replic_protein"/>
    <property type="match status" value="1"/>
</dbReference>
<dbReference type="InterPro" id="IPR049945">
    <property type="entry name" value="AAA_22"/>
</dbReference>
<dbReference type="EMBL" id="BMPD01000010">
    <property type="protein sequence ID" value="GGK83204.1"/>
    <property type="molecule type" value="Genomic_DNA"/>
</dbReference>
<proteinExistence type="inferred from homology"/>
<keyword evidence="3 5" id="KW-0547">Nucleotide-binding</keyword>
<evidence type="ECO:0000256" key="3">
    <source>
        <dbReference type="ARBA" id="ARBA00022741"/>
    </source>
</evidence>
<dbReference type="InterPro" id="IPR015163">
    <property type="entry name" value="Cdc6_C"/>
</dbReference>